<evidence type="ECO:0000313" key="1">
    <source>
        <dbReference type="EMBL" id="SME89366.1"/>
    </source>
</evidence>
<protein>
    <submittedName>
        <fullName evidence="1">Uncharacterized protein</fullName>
    </submittedName>
</protein>
<sequence>MLRGYFNRLRSRLGKANRDKELGLCKQVLKYLLIYCLTSPCLGLSLARPLRMKPYQETLVARDAPLAHVQWDEQNNNLLFQGKEFLWRWNLTSMKLQRLPLPRSEGNRYSAMIGHTLWLGQGLLLLEIDGLSMASKSYSMEKFGSIKGLDVIDEKLQIATEQKVLTLSPRSRQIKVLDSIQISSPAIFFAGQIWSFYNGLKRYDTEDGWLNVLPCPGNQQPPHISRDSLLTYCNDKVYRFDATGKLLQVLANRSPHLVHAWAANTRFHSYMFENGTLEVYDLQEKQQASYRLTTALDSLLVSPSVIVGITKNFPVVYPRKEASYRHQFH</sequence>
<dbReference type="SUPFAM" id="SSF50969">
    <property type="entry name" value="YVTN repeat-like/Quinoprotein amine dehydrogenase"/>
    <property type="match status" value="1"/>
</dbReference>
<dbReference type="InterPro" id="IPR011044">
    <property type="entry name" value="Quino_amine_DH_bsu"/>
</dbReference>
<evidence type="ECO:0000313" key="2">
    <source>
        <dbReference type="Proteomes" id="UP000192907"/>
    </source>
</evidence>
<proteinExistence type="predicted"/>
<dbReference type="STRING" id="1513793.SAMN06296036_101254"/>
<dbReference type="EMBL" id="FWZT01000001">
    <property type="protein sequence ID" value="SME89366.1"/>
    <property type="molecule type" value="Genomic_DNA"/>
</dbReference>
<name>A0A1Y6B4T0_9BACT</name>
<dbReference type="AlphaFoldDB" id="A0A1Y6B4T0"/>
<accession>A0A1Y6B4T0</accession>
<reference evidence="2" key="1">
    <citation type="submission" date="2017-04" db="EMBL/GenBank/DDBJ databases">
        <authorList>
            <person name="Varghese N."/>
            <person name="Submissions S."/>
        </authorList>
    </citation>
    <scope>NUCLEOTIDE SEQUENCE [LARGE SCALE GENOMIC DNA]</scope>
    <source>
        <strain evidence="2">RKEM611</strain>
    </source>
</reference>
<keyword evidence="2" id="KW-1185">Reference proteome</keyword>
<dbReference type="Proteomes" id="UP000192907">
    <property type="component" value="Unassembled WGS sequence"/>
</dbReference>
<organism evidence="1 2">
    <name type="scientific">Pseudobacteriovorax antillogorgiicola</name>
    <dbReference type="NCBI Taxonomy" id="1513793"/>
    <lineage>
        <taxon>Bacteria</taxon>
        <taxon>Pseudomonadati</taxon>
        <taxon>Bdellovibrionota</taxon>
        <taxon>Oligoflexia</taxon>
        <taxon>Oligoflexales</taxon>
        <taxon>Pseudobacteriovoracaceae</taxon>
        <taxon>Pseudobacteriovorax</taxon>
    </lineage>
</organism>
<gene>
    <name evidence="1" type="ORF">SAMN06296036_101254</name>
</gene>